<dbReference type="Proteomes" id="UP001177003">
    <property type="component" value="Chromosome 5"/>
</dbReference>
<dbReference type="AlphaFoldDB" id="A0AA35Z5W9"/>
<sequence length="166" mass="18669">MLIDAAVLTQQQHPSRGHSLIRVQSISEATKLPRALWILTLYSFTSIESQIRVLGDLSSWKRYAGVQVTEERTMKLLIIRLHKQPSLIVSEGGHVHQSYSLQSFEGEETITFATILIPPVLLSPLNSEHNVWNLESSEEVEEDIGSDCGGDDSVQVDDDDDRFAYF</sequence>
<name>A0AA35Z5W9_LACSI</name>
<evidence type="ECO:0000313" key="1">
    <source>
        <dbReference type="EMBL" id="CAI9286440.1"/>
    </source>
</evidence>
<accession>A0AA35Z5W9</accession>
<evidence type="ECO:0000313" key="2">
    <source>
        <dbReference type="Proteomes" id="UP001177003"/>
    </source>
</evidence>
<reference evidence="1" key="1">
    <citation type="submission" date="2023-04" db="EMBL/GenBank/DDBJ databases">
        <authorList>
            <person name="Vijverberg K."/>
            <person name="Xiong W."/>
            <person name="Schranz E."/>
        </authorList>
    </citation>
    <scope>NUCLEOTIDE SEQUENCE</scope>
</reference>
<gene>
    <name evidence="1" type="ORF">LSALG_LOCUS25860</name>
</gene>
<protein>
    <submittedName>
        <fullName evidence="1">Uncharacterized protein</fullName>
    </submittedName>
</protein>
<organism evidence="1 2">
    <name type="scientific">Lactuca saligna</name>
    <name type="common">Willowleaf lettuce</name>
    <dbReference type="NCBI Taxonomy" id="75948"/>
    <lineage>
        <taxon>Eukaryota</taxon>
        <taxon>Viridiplantae</taxon>
        <taxon>Streptophyta</taxon>
        <taxon>Embryophyta</taxon>
        <taxon>Tracheophyta</taxon>
        <taxon>Spermatophyta</taxon>
        <taxon>Magnoliopsida</taxon>
        <taxon>eudicotyledons</taxon>
        <taxon>Gunneridae</taxon>
        <taxon>Pentapetalae</taxon>
        <taxon>asterids</taxon>
        <taxon>campanulids</taxon>
        <taxon>Asterales</taxon>
        <taxon>Asteraceae</taxon>
        <taxon>Cichorioideae</taxon>
        <taxon>Cichorieae</taxon>
        <taxon>Lactucinae</taxon>
        <taxon>Lactuca</taxon>
    </lineage>
</organism>
<proteinExistence type="predicted"/>
<dbReference type="EMBL" id="OX465081">
    <property type="protein sequence ID" value="CAI9286440.1"/>
    <property type="molecule type" value="Genomic_DNA"/>
</dbReference>
<keyword evidence="2" id="KW-1185">Reference proteome</keyword>